<keyword evidence="3" id="KW-1185">Reference proteome</keyword>
<reference evidence="3" key="1">
    <citation type="submission" date="2017-05" db="EMBL/GenBank/DDBJ databases">
        <authorList>
            <person name="Rodrigo-Torres L."/>
            <person name="Arahal R. D."/>
            <person name="Lucena T."/>
        </authorList>
    </citation>
    <scope>NUCLEOTIDE SEQUENCE [LARGE SCALE GENOMIC DNA]</scope>
    <source>
        <strain evidence="3">CECT 8649</strain>
    </source>
</reference>
<feature type="signal peptide" evidence="1">
    <location>
        <begin position="1"/>
        <end position="25"/>
    </location>
</feature>
<proteinExistence type="predicted"/>
<dbReference type="Proteomes" id="UP000225972">
    <property type="component" value="Unassembled WGS sequence"/>
</dbReference>
<dbReference type="EMBL" id="FXXP01000001">
    <property type="protein sequence ID" value="SMX26105.1"/>
    <property type="molecule type" value="Genomic_DNA"/>
</dbReference>
<feature type="chain" id="PRO_5012714775" evidence="1">
    <location>
        <begin position="26"/>
        <end position="376"/>
    </location>
</feature>
<accession>A0A238J6W1</accession>
<evidence type="ECO:0000313" key="3">
    <source>
        <dbReference type="Proteomes" id="UP000225972"/>
    </source>
</evidence>
<dbReference type="AlphaFoldDB" id="A0A238J6W1"/>
<keyword evidence="1" id="KW-0732">Signal</keyword>
<evidence type="ECO:0000256" key="1">
    <source>
        <dbReference type="SAM" id="SignalP"/>
    </source>
</evidence>
<protein>
    <submittedName>
        <fullName evidence="2">Uncharacterized protein</fullName>
    </submittedName>
</protein>
<organism evidence="2 3">
    <name type="scientific">Pelagimonas phthalicica</name>
    <dbReference type="NCBI Taxonomy" id="1037362"/>
    <lineage>
        <taxon>Bacteria</taxon>
        <taxon>Pseudomonadati</taxon>
        <taxon>Pseudomonadota</taxon>
        <taxon>Alphaproteobacteria</taxon>
        <taxon>Rhodobacterales</taxon>
        <taxon>Roseobacteraceae</taxon>
        <taxon>Pelagimonas</taxon>
    </lineage>
</organism>
<sequence>MRNAMKKSLFTSVAALGLVASIAQADQVILDDLIVDGSACVGLDCVNGESFGFDTIRVKENNVRFHFQDTSASASFPTNDWRLTANDSTNGGSNYFGIQDVDANRFPFRVEAGARNNALYVEADSDVGIGTSNPAVNLHAVDGNTPTLRLEQDGSSGFTPQTYDIAANEANFFIRDVTNGSALVFRTKPGAPQDSIHIAADGDLGFGTSSPEASVHIRRTSAAAGVDMLKLESNDILEMIFENNSATAAVNVFKFSHNGNEFRILNQDTAGTTEFALDEDGNLSLLGSLTVNVGSTPSSFPDYVFEEGYNLMPLSEVENFIAENGHLPRIPSAADVAENGINVSELQIALLEKVEELTLYTLAQQKRIDELTEQLQ</sequence>
<evidence type="ECO:0000313" key="2">
    <source>
        <dbReference type="EMBL" id="SMX26105.1"/>
    </source>
</evidence>
<gene>
    <name evidence="2" type="ORF">TRP8649_00178</name>
</gene>
<name>A0A238J6W1_9RHOB</name>